<proteinExistence type="inferred from homology"/>
<dbReference type="Proteomes" id="UP001218218">
    <property type="component" value="Unassembled WGS sequence"/>
</dbReference>
<evidence type="ECO:0000313" key="3">
    <source>
        <dbReference type="EMBL" id="KAJ7314282.1"/>
    </source>
</evidence>
<dbReference type="GO" id="GO:0006511">
    <property type="term" value="P:ubiquitin-dependent protein catabolic process"/>
    <property type="evidence" value="ECO:0007669"/>
    <property type="project" value="InterPro"/>
</dbReference>
<gene>
    <name evidence="3" type="ORF">DFH08DRAFT_895887</name>
</gene>
<protein>
    <recommendedName>
        <fullName evidence="2">Cullin N-terminal domain-containing protein</fullName>
    </recommendedName>
</protein>
<dbReference type="AlphaFoldDB" id="A0AAD6ZAN1"/>
<sequence length="195" mass="22155">MPYKRSLYVAEPAEQAWKTDFEPTMIQVLARSLPITFETHSAVYSAAHNYVSSSRSKPGVNPCPDLYAQVKLFFAQYTERIGAAAPDDDATVPAYYDAEWDRFSRGVKVVNRLLEPLNKYLINRARDTGSKDLLTVRHLAFDGWKTNVFERLHLRLENADSIDKTRLEMIRSSFAAEELNNEDLQNMHLGAAPVS</sequence>
<dbReference type="EMBL" id="JARIHO010000068">
    <property type="protein sequence ID" value="KAJ7314282.1"/>
    <property type="molecule type" value="Genomic_DNA"/>
</dbReference>
<organism evidence="3 4">
    <name type="scientific">Mycena albidolilacea</name>
    <dbReference type="NCBI Taxonomy" id="1033008"/>
    <lineage>
        <taxon>Eukaryota</taxon>
        <taxon>Fungi</taxon>
        <taxon>Dikarya</taxon>
        <taxon>Basidiomycota</taxon>
        <taxon>Agaricomycotina</taxon>
        <taxon>Agaricomycetes</taxon>
        <taxon>Agaricomycetidae</taxon>
        <taxon>Agaricales</taxon>
        <taxon>Marasmiineae</taxon>
        <taxon>Mycenaceae</taxon>
        <taxon>Mycena</taxon>
    </lineage>
</organism>
<evidence type="ECO:0000313" key="4">
    <source>
        <dbReference type="Proteomes" id="UP001218218"/>
    </source>
</evidence>
<dbReference type="Gene3D" id="1.20.1310.10">
    <property type="entry name" value="Cullin Repeats"/>
    <property type="match status" value="1"/>
</dbReference>
<keyword evidence="4" id="KW-1185">Reference proteome</keyword>
<comment type="similarity">
    <text evidence="1">Belongs to the cullin family.</text>
</comment>
<comment type="caution">
    <text evidence="3">The sequence shown here is derived from an EMBL/GenBank/DDBJ whole genome shotgun (WGS) entry which is preliminary data.</text>
</comment>
<evidence type="ECO:0000259" key="2">
    <source>
        <dbReference type="Pfam" id="PF00888"/>
    </source>
</evidence>
<dbReference type="GO" id="GO:0031625">
    <property type="term" value="F:ubiquitin protein ligase binding"/>
    <property type="evidence" value="ECO:0007669"/>
    <property type="project" value="InterPro"/>
</dbReference>
<name>A0AAD6ZAN1_9AGAR</name>
<dbReference type="SUPFAM" id="SSF74788">
    <property type="entry name" value="Cullin repeat-like"/>
    <property type="match status" value="1"/>
</dbReference>
<accession>A0AAD6ZAN1</accession>
<feature type="domain" description="Cullin N-terminal" evidence="2">
    <location>
        <begin position="38"/>
        <end position="171"/>
    </location>
</feature>
<dbReference type="Pfam" id="PF00888">
    <property type="entry name" value="Cullin"/>
    <property type="match status" value="1"/>
</dbReference>
<reference evidence="3" key="1">
    <citation type="submission" date="2023-03" db="EMBL/GenBank/DDBJ databases">
        <title>Massive genome expansion in bonnet fungi (Mycena s.s.) driven by repeated elements and novel gene families across ecological guilds.</title>
        <authorList>
            <consortium name="Lawrence Berkeley National Laboratory"/>
            <person name="Harder C.B."/>
            <person name="Miyauchi S."/>
            <person name="Viragh M."/>
            <person name="Kuo A."/>
            <person name="Thoen E."/>
            <person name="Andreopoulos B."/>
            <person name="Lu D."/>
            <person name="Skrede I."/>
            <person name="Drula E."/>
            <person name="Henrissat B."/>
            <person name="Morin E."/>
            <person name="Kohler A."/>
            <person name="Barry K."/>
            <person name="LaButti K."/>
            <person name="Morin E."/>
            <person name="Salamov A."/>
            <person name="Lipzen A."/>
            <person name="Mereny Z."/>
            <person name="Hegedus B."/>
            <person name="Baldrian P."/>
            <person name="Stursova M."/>
            <person name="Weitz H."/>
            <person name="Taylor A."/>
            <person name="Grigoriev I.V."/>
            <person name="Nagy L.G."/>
            <person name="Martin F."/>
            <person name="Kauserud H."/>
        </authorList>
    </citation>
    <scope>NUCLEOTIDE SEQUENCE</scope>
    <source>
        <strain evidence="3">CBHHK002</strain>
    </source>
</reference>
<evidence type="ECO:0000256" key="1">
    <source>
        <dbReference type="ARBA" id="ARBA00006019"/>
    </source>
</evidence>
<dbReference type="InterPro" id="IPR016159">
    <property type="entry name" value="Cullin_repeat-like_dom_sf"/>
</dbReference>
<dbReference type="InterPro" id="IPR001373">
    <property type="entry name" value="Cullin_N"/>
</dbReference>